<dbReference type="Proteomes" id="UP001066276">
    <property type="component" value="Chromosome 1_1"/>
</dbReference>
<accession>A0AAV7WUJ8</accession>
<proteinExistence type="predicted"/>
<feature type="compositionally biased region" description="Basic and acidic residues" evidence="1">
    <location>
        <begin position="47"/>
        <end position="64"/>
    </location>
</feature>
<name>A0AAV7WUJ8_PLEWA</name>
<dbReference type="EMBL" id="JANPWB010000001">
    <property type="protein sequence ID" value="KAJ1216491.1"/>
    <property type="molecule type" value="Genomic_DNA"/>
</dbReference>
<keyword evidence="3" id="KW-1185">Reference proteome</keyword>
<sequence>MVGDIGRKPGMEGQMQVDGLVEMLRMAKAAVATHIKLWLMRQIGPKQREAPDDLHSDSGPRDSGRTVTTEELGSDLEIREEPKLRHRSSNKSTKEADKIGLLMTKHSPTKG</sequence>
<feature type="region of interest" description="Disordered" evidence="1">
    <location>
        <begin position="47"/>
        <end position="111"/>
    </location>
</feature>
<gene>
    <name evidence="2" type="ORF">NDU88_004092</name>
</gene>
<reference evidence="2" key="1">
    <citation type="journal article" date="2022" name="bioRxiv">
        <title>Sequencing and chromosome-scale assembly of the giantPleurodeles waltlgenome.</title>
        <authorList>
            <person name="Brown T."/>
            <person name="Elewa A."/>
            <person name="Iarovenko S."/>
            <person name="Subramanian E."/>
            <person name="Araus A.J."/>
            <person name="Petzold A."/>
            <person name="Susuki M."/>
            <person name="Suzuki K.-i.T."/>
            <person name="Hayashi T."/>
            <person name="Toyoda A."/>
            <person name="Oliveira C."/>
            <person name="Osipova E."/>
            <person name="Leigh N.D."/>
            <person name="Simon A."/>
            <person name="Yun M.H."/>
        </authorList>
    </citation>
    <scope>NUCLEOTIDE SEQUENCE</scope>
    <source>
        <strain evidence="2">20211129_DDA</strain>
        <tissue evidence="2">Liver</tissue>
    </source>
</reference>
<protein>
    <submittedName>
        <fullName evidence="2">Uncharacterized protein</fullName>
    </submittedName>
</protein>
<evidence type="ECO:0000313" key="3">
    <source>
        <dbReference type="Proteomes" id="UP001066276"/>
    </source>
</evidence>
<dbReference type="AlphaFoldDB" id="A0AAV7WUJ8"/>
<organism evidence="2 3">
    <name type="scientific">Pleurodeles waltl</name>
    <name type="common">Iberian ribbed newt</name>
    <dbReference type="NCBI Taxonomy" id="8319"/>
    <lineage>
        <taxon>Eukaryota</taxon>
        <taxon>Metazoa</taxon>
        <taxon>Chordata</taxon>
        <taxon>Craniata</taxon>
        <taxon>Vertebrata</taxon>
        <taxon>Euteleostomi</taxon>
        <taxon>Amphibia</taxon>
        <taxon>Batrachia</taxon>
        <taxon>Caudata</taxon>
        <taxon>Salamandroidea</taxon>
        <taxon>Salamandridae</taxon>
        <taxon>Pleurodelinae</taxon>
        <taxon>Pleurodeles</taxon>
    </lineage>
</organism>
<evidence type="ECO:0000313" key="2">
    <source>
        <dbReference type="EMBL" id="KAJ1216491.1"/>
    </source>
</evidence>
<comment type="caution">
    <text evidence="2">The sequence shown here is derived from an EMBL/GenBank/DDBJ whole genome shotgun (WGS) entry which is preliminary data.</text>
</comment>
<evidence type="ECO:0000256" key="1">
    <source>
        <dbReference type="SAM" id="MobiDB-lite"/>
    </source>
</evidence>